<dbReference type="EMBL" id="FQZQ01000001">
    <property type="protein sequence ID" value="SHI38573.1"/>
    <property type="molecule type" value="Genomic_DNA"/>
</dbReference>
<organism evidence="1 2">
    <name type="scientific">Shimia gijangensis</name>
    <dbReference type="NCBI Taxonomy" id="1470563"/>
    <lineage>
        <taxon>Bacteria</taxon>
        <taxon>Pseudomonadati</taxon>
        <taxon>Pseudomonadota</taxon>
        <taxon>Alphaproteobacteria</taxon>
        <taxon>Rhodobacterales</taxon>
        <taxon>Roseobacteraceae</taxon>
    </lineage>
</organism>
<evidence type="ECO:0000313" key="1">
    <source>
        <dbReference type="EMBL" id="SHI38573.1"/>
    </source>
</evidence>
<sequence length="59" mass="6980">MQVTIEELVLYQKYIAKAIQSRSDGELYIPIFERLEREIEERHLRVDTKSRIAAIAQMS</sequence>
<reference evidence="2" key="1">
    <citation type="submission" date="2016-11" db="EMBL/GenBank/DDBJ databases">
        <authorList>
            <person name="Varghese N."/>
            <person name="Submissions S."/>
        </authorList>
    </citation>
    <scope>NUCLEOTIDE SEQUENCE [LARGE SCALE GENOMIC DNA]</scope>
    <source>
        <strain evidence="2">DSM 100564</strain>
    </source>
</reference>
<proteinExistence type="predicted"/>
<evidence type="ECO:0000313" key="2">
    <source>
        <dbReference type="Proteomes" id="UP000183982"/>
    </source>
</evidence>
<dbReference type="Proteomes" id="UP000183982">
    <property type="component" value="Unassembled WGS sequence"/>
</dbReference>
<accession>A0A1M6AQU4</accession>
<name>A0A1M6AQU4_9RHOB</name>
<keyword evidence="2" id="KW-1185">Reference proteome</keyword>
<gene>
    <name evidence="1" type="ORF">SAMN05444000_10114</name>
</gene>
<dbReference type="AlphaFoldDB" id="A0A1M6AQU4"/>
<protein>
    <submittedName>
        <fullName evidence="1">Uncharacterized protein</fullName>
    </submittedName>
</protein>